<comment type="caution">
    <text evidence="1">The sequence shown here is derived from an EMBL/GenBank/DDBJ whole genome shotgun (WGS) entry which is preliminary data.</text>
</comment>
<protein>
    <submittedName>
        <fullName evidence="1">Uncharacterized protein</fullName>
    </submittedName>
</protein>
<organism evidence="1">
    <name type="scientific">Tanacetum cinerariifolium</name>
    <name type="common">Dalmatian daisy</name>
    <name type="synonym">Chrysanthemum cinerariifolium</name>
    <dbReference type="NCBI Taxonomy" id="118510"/>
    <lineage>
        <taxon>Eukaryota</taxon>
        <taxon>Viridiplantae</taxon>
        <taxon>Streptophyta</taxon>
        <taxon>Embryophyta</taxon>
        <taxon>Tracheophyta</taxon>
        <taxon>Spermatophyta</taxon>
        <taxon>Magnoliopsida</taxon>
        <taxon>eudicotyledons</taxon>
        <taxon>Gunneridae</taxon>
        <taxon>Pentapetalae</taxon>
        <taxon>asterids</taxon>
        <taxon>campanulids</taxon>
        <taxon>Asterales</taxon>
        <taxon>Asteraceae</taxon>
        <taxon>Asteroideae</taxon>
        <taxon>Anthemideae</taxon>
        <taxon>Anthemidinae</taxon>
        <taxon>Tanacetum</taxon>
    </lineage>
</organism>
<gene>
    <name evidence="1" type="ORF">Tci_006555</name>
</gene>
<proteinExistence type="predicted"/>
<sequence length="165" mass="19808">MISDSYGGDLSDVDDFDDLEMIMQQVQLEQQQEEEEAEWRRMRYLNENKKVLEKTLKELLGSFKDVGILYVNRFYGEILEKTWKTMQFWRKNEEICIVPKKKDMVYPHSVTHRIKLLQYAKNEPLIQDNVSYYTSWLWCIEALNEELTHRIEGMHVSKSIPDTSY</sequence>
<name>A0A6L2JDD5_TANCI</name>
<dbReference type="AlphaFoldDB" id="A0A6L2JDD5"/>
<evidence type="ECO:0000313" key="1">
    <source>
        <dbReference type="EMBL" id="GEU34577.1"/>
    </source>
</evidence>
<reference evidence="1" key="1">
    <citation type="journal article" date="2019" name="Sci. Rep.">
        <title>Draft genome of Tanacetum cinerariifolium, the natural source of mosquito coil.</title>
        <authorList>
            <person name="Yamashiro T."/>
            <person name="Shiraishi A."/>
            <person name="Satake H."/>
            <person name="Nakayama K."/>
        </authorList>
    </citation>
    <scope>NUCLEOTIDE SEQUENCE</scope>
</reference>
<accession>A0A6L2JDD5</accession>
<dbReference type="EMBL" id="BKCJ010000592">
    <property type="protein sequence ID" value="GEU34577.1"/>
    <property type="molecule type" value="Genomic_DNA"/>
</dbReference>